<name>A0A2T2XD05_9FIRM</name>
<gene>
    <name evidence="2" type="ORF">C7B46_14700</name>
</gene>
<feature type="transmembrane region" description="Helical" evidence="1">
    <location>
        <begin position="130"/>
        <end position="147"/>
    </location>
</feature>
<organism evidence="2 3">
    <name type="scientific">Sulfobacillus benefaciens</name>
    <dbReference type="NCBI Taxonomy" id="453960"/>
    <lineage>
        <taxon>Bacteria</taxon>
        <taxon>Bacillati</taxon>
        <taxon>Bacillota</taxon>
        <taxon>Clostridia</taxon>
        <taxon>Eubacteriales</taxon>
        <taxon>Clostridiales Family XVII. Incertae Sedis</taxon>
        <taxon>Sulfobacillus</taxon>
    </lineage>
</organism>
<evidence type="ECO:0000313" key="3">
    <source>
        <dbReference type="Proteomes" id="UP000242972"/>
    </source>
</evidence>
<evidence type="ECO:0000256" key="1">
    <source>
        <dbReference type="SAM" id="Phobius"/>
    </source>
</evidence>
<dbReference type="EMBL" id="PXYW01000044">
    <property type="protein sequence ID" value="PSR32337.1"/>
    <property type="molecule type" value="Genomic_DNA"/>
</dbReference>
<dbReference type="AlphaFoldDB" id="A0A2T2XD05"/>
<evidence type="ECO:0000313" key="2">
    <source>
        <dbReference type="EMBL" id="PSR32337.1"/>
    </source>
</evidence>
<reference evidence="2 3" key="1">
    <citation type="journal article" date="2014" name="BMC Genomics">
        <title>Comparison of environmental and isolate Sulfobacillus genomes reveals diverse carbon, sulfur, nitrogen, and hydrogen metabolisms.</title>
        <authorList>
            <person name="Justice N.B."/>
            <person name="Norman A."/>
            <person name="Brown C.T."/>
            <person name="Singh A."/>
            <person name="Thomas B.C."/>
            <person name="Banfield J.F."/>
        </authorList>
    </citation>
    <scope>NUCLEOTIDE SEQUENCE [LARGE SCALE GENOMIC DNA]</scope>
    <source>
        <strain evidence="2">AMDSBA4</strain>
    </source>
</reference>
<feature type="transmembrane region" description="Helical" evidence="1">
    <location>
        <begin position="12"/>
        <end position="29"/>
    </location>
</feature>
<keyword evidence="1" id="KW-0812">Transmembrane</keyword>
<sequence length="176" mass="19474">MEETPNRGWRLGAFGVSLASYALAVSLGIQHLSYQADQKGCVDQHTLQYSWILLTGVVAGIAVGPWLFHWTKRAVNALMPGVNETIRQKRIRAVAIGFILLGMAVDFLWIIPSLNLFIDVHRPLLVEADVILYSMGTISGASWYVVLDRQAWLGLLIMPAMALMIVGSVLSRHGWC</sequence>
<keyword evidence="1" id="KW-0472">Membrane</keyword>
<feature type="transmembrane region" description="Helical" evidence="1">
    <location>
        <begin position="152"/>
        <end position="170"/>
    </location>
</feature>
<proteinExistence type="predicted"/>
<dbReference type="Proteomes" id="UP000242972">
    <property type="component" value="Unassembled WGS sequence"/>
</dbReference>
<feature type="transmembrane region" description="Helical" evidence="1">
    <location>
        <begin position="49"/>
        <end position="70"/>
    </location>
</feature>
<accession>A0A2T2XD05</accession>
<comment type="caution">
    <text evidence="2">The sequence shown here is derived from an EMBL/GenBank/DDBJ whole genome shotgun (WGS) entry which is preliminary data.</text>
</comment>
<keyword evidence="1" id="KW-1133">Transmembrane helix</keyword>
<protein>
    <submittedName>
        <fullName evidence="2">Uncharacterized protein</fullName>
    </submittedName>
</protein>
<feature type="transmembrane region" description="Helical" evidence="1">
    <location>
        <begin position="91"/>
        <end position="110"/>
    </location>
</feature>